<evidence type="ECO:0000259" key="1">
    <source>
        <dbReference type="SMART" id="SM00974"/>
    </source>
</evidence>
<comment type="caution">
    <text evidence="2">The sequence shown here is derived from an EMBL/GenBank/DDBJ whole genome shotgun (WGS) entry which is preliminary data.</text>
</comment>
<reference evidence="2 3" key="1">
    <citation type="submission" date="2020-10" db="EMBL/GenBank/DDBJ databases">
        <title>Connecting structure to function with the recovery of over 1000 high-quality activated sludge metagenome-assembled genomes encoding full-length rRNA genes using long-read sequencing.</title>
        <authorList>
            <person name="Singleton C.M."/>
            <person name="Petriglieri F."/>
            <person name="Kristensen J.M."/>
            <person name="Kirkegaard R.H."/>
            <person name="Michaelsen T.Y."/>
            <person name="Andersen M.H."/>
            <person name="Karst S.M."/>
            <person name="Dueholm M.S."/>
            <person name="Nielsen P.H."/>
            <person name="Albertsen M."/>
        </authorList>
    </citation>
    <scope>NUCLEOTIDE SEQUENCE [LARGE SCALE GENOMIC DNA]</scope>
    <source>
        <strain evidence="2">Ribe_18-Q3-R11-54_BAT3C.373</strain>
    </source>
</reference>
<evidence type="ECO:0000313" key="3">
    <source>
        <dbReference type="Proteomes" id="UP000808349"/>
    </source>
</evidence>
<organism evidence="2 3">
    <name type="scientific">Candidatus Defluviibacterium haderslevense</name>
    <dbReference type="NCBI Taxonomy" id="2981993"/>
    <lineage>
        <taxon>Bacteria</taxon>
        <taxon>Pseudomonadati</taxon>
        <taxon>Bacteroidota</taxon>
        <taxon>Saprospiria</taxon>
        <taxon>Saprospirales</taxon>
        <taxon>Saprospiraceae</taxon>
        <taxon>Candidatus Defluviibacterium</taxon>
    </lineage>
</organism>
<dbReference type="Proteomes" id="UP000808349">
    <property type="component" value="Unassembled WGS sequence"/>
</dbReference>
<sequence>MEKKSKITLQDIFDDDPLGLLNPKPANSPARNEDERLVAKFQEINDFYEKNNREPEQGGGIQEFPLYSRLKGLRENPAKIEILKPHDKFCLLNFEIKIIHSFEDIFNDDDLGILQDDSEGLFDFKHIERFDERASADFVARRKPCKDFDKYEQQFKDVQKDLKNGKRRLITFKEENLRAGDFYVHNGVLLYLEKVDDKKEVQDYKSGSRERKDGRTRVIFENGTESNMFFRSLYKALLNNGKAISKNVDNDNESILETFSNITEHDEEAGYIYILKSKSDKQEIKEIQNLFKIGFSKTNVEDRVKNAIQEPTYLLADVRIVMTYKCYNMNPQKFEQLIHNFFGKSCLNIDVFDKEGNRYTPREWFIAPVGIIDQAIHLIISGDIVKFKYDSTNEEIVER</sequence>
<name>A0A9D7SAJ6_9BACT</name>
<dbReference type="EMBL" id="JADKFW010000013">
    <property type="protein sequence ID" value="MBK9718818.1"/>
    <property type="molecule type" value="Genomic_DNA"/>
</dbReference>
<dbReference type="InterPro" id="IPR018306">
    <property type="entry name" value="Phage_T5_Orf172_DNA-bd"/>
</dbReference>
<dbReference type="Pfam" id="PF10544">
    <property type="entry name" value="T5orf172"/>
    <property type="match status" value="1"/>
</dbReference>
<evidence type="ECO:0000313" key="2">
    <source>
        <dbReference type="EMBL" id="MBK9718818.1"/>
    </source>
</evidence>
<feature type="domain" description="Bacteriophage T5 Orf172 DNA-binding" evidence="1">
    <location>
        <begin position="285"/>
        <end position="379"/>
    </location>
</feature>
<gene>
    <name evidence="2" type="ORF">IPO85_15130</name>
</gene>
<protein>
    <submittedName>
        <fullName evidence="2">GIY-YIG nuclease family protein</fullName>
    </submittedName>
</protein>
<proteinExistence type="predicted"/>
<dbReference type="AlphaFoldDB" id="A0A9D7SAJ6"/>
<accession>A0A9D7SAJ6</accession>
<dbReference type="SMART" id="SM00974">
    <property type="entry name" value="T5orf172"/>
    <property type="match status" value="1"/>
</dbReference>